<gene>
    <name evidence="1" type="ORF">KAOT1_07118</name>
</gene>
<name>A9DWM9_9FLAO</name>
<organism evidence="1 2">
    <name type="scientific">Kordia algicida OT-1</name>
    <dbReference type="NCBI Taxonomy" id="391587"/>
    <lineage>
        <taxon>Bacteria</taxon>
        <taxon>Pseudomonadati</taxon>
        <taxon>Bacteroidota</taxon>
        <taxon>Flavobacteriia</taxon>
        <taxon>Flavobacteriales</taxon>
        <taxon>Flavobacteriaceae</taxon>
        <taxon>Kordia</taxon>
    </lineage>
</organism>
<protein>
    <submittedName>
        <fullName evidence="1">Uncharacterized protein</fullName>
    </submittedName>
</protein>
<dbReference type="HOGENOM" id="CLU_2523225_0_0_10"/>
<reference evidence="1 2" key="1">
    <citation type="journal article" date="2011" name="J. Bacteriol.">
        <title>Genome sequence of the algicidal bacterium Kordia algicida OT-1.</title>
        <authorList>
            <person name="Lee H.S."/>
            <person name="Kang S.G."/>
            <person name="Kwon K.K."/>
            <person name="Lee J.H."/>
            <person name="Kim S.J."/>
        </authorList>
    </citation>
    <scope>NUCLEOTIDE SEQUENCE [LARGE SCALE GENOMIC DNA]</scope>
    <source>
        <strain evidence="1 2">OT-1</strain>
    </source>
</reference>
<comment type="caution">
    <text evidence="1">The sequence shown here is derived from an EMBL/GenBank/DDBJ whole genome shotgun (WGS) entry which is preliminary data.</text>
</comment>
<keyword evidence="2" id="KW-1185">Reference proteome</keyword>
<accession>A9DWM9</accession>
<sequence>MIFNLFIFMKTKVIIIMKKRNLNGKLALRKNSVSNLQIEKVKGGGNTDICTGTQPSCAGCDTPTRNPCVRPTRGDWTCQGCPQQ</sequence>
<dbReference type="Proteomes" id="UP000002945">
    <property type="component" value="Unassembled WGS sequence"/>
</dbReference>
<proteinExistence type="predicted"/>
<evidence type="ECO:0000313" key="1">
    <source>
        <dbReference type="EMBL" id="EDP95919.1"/>
    </source>
</evidence>
<evidence type="ECO:0000313" key="2">
    <source>
        <dbReference type="Proteomes" id="UP000002945"/>
    </source>
</evidence>
<dbReference type="EMBL" id="ABIB01000005">
    <property type="protein sequence ID" value="EDP95919.1"/>
    <property type="molecule type" value="Genomic_DNA"/>
</dbReference>
<dbReference type="AlphaFoldDB" id="A9DWM9"/>